<dbReference type="EMBL" id="LCVB01000013">
    <property type="protein sequence ID" value="KLJ30545.1"/>
    <property type="molecule type" value="Genomic_DNA"/>
</dbReference>
<reference evidence="2 3" key="1">
    <citation type="journal article" date="2015" name="PLoS ONE">
        <title>Genomic analysis reveals the molecular basis for capsule loss in the group B streptococcus population.</title>
        <authorList>
            <consortium name="DEVANI Consortium"/>
            <person name="Rosini R."/>
            <person name="Campisi E."/>
            <person name="De Chiara M."/>
            <person name="Tettelin H."/>
            <person name="Rinaudo D."/>
            <person name="Toniolo C."/>
            <person name="Metruccio M."/>
            <person name="Guidotti S."/>
            <person name="Sorensen U.B."/>
            <person name="Kilian M."/>
            <person name="Ramirez M."/>
            <person name="Janulczyk R."/>
            <person name="Donati C."/>
            <person name="Grandi G."/>
            <person name="Margarit I."/>
        </authorList>
    </citation>
    <scope>NUCLEOTIDE SEQUENCE [LARGE SCALE GENOMIC DNA]</scope>
    <source>
        <strain evidence="2 3">ES-PW-063</strain>
    </source>
</reference>
<evidence type="ECO:0000313" key="2">
    <source>
        <dbReference type="EMBL" id="KLJ30545.1"/>
    </source>
</evidence>
<dbReference type="Proteomes" id="UP000035174">
    <property type="component" value="Unassembled WGS sequence"/>
</dbReference>
<dbReference type="GO" id="GO:0016874">
    <property type="term" value="F:ligase activity"/>
    <property type="evidence" value="ECO:0007669"/>
    <property type="project" value="UniProtKB-KW"/>
</dbReference>
<dbReference type="PANTHER" id="PTHR43679:SF2">
    <property type="entry name" value="OCTANOYL-[GCVH]:PROTEIN N-OCTANOYLTRANSFERASE"/>
    <property type="match status" value="1"/>
</dbReference>
<dbReference type="InterPro" id="IPR004143">
    <property type="entry name" value="BPL_LPL_catalytic"/>
</dbReference>
<organism evidence="2 3">
    <name type="scientific">Streptococcus agalactiae</name>
    <dbReference type="NCBI Taxonomy" id="1311"/>
    <lineage>
        <taxon>Bacteria</taxon>
        <taxon>Bacillati</taxon>
        <taxon>Bacillota</taxon>
        <taxon>Bacilli</taxon>
        <taxon>Lactobacillales</taxon>
        <taxon>Streptococcaceae</taxon>
        <taxon>Streptococcus</taxon>
    </lineage>
</organism>
<dbReference type="InterPro" id="IPR050664">
    <property type="entry name" value="Octanoyltrans_LipM/LipL"/>
</dbReference>
<accession>A0AAW3HTI6</accession>
<dbReference type="GO" id="GO:0016740">
    <property type="term" value="F:transferase activity"/>
    <property type="evidence" value="ECO:0007669"/>
    <property type="project" value="UniProtKB-ARBA"/>
</dbReference>
<dbReference type="GO" id="GO:0009249">
    <property type="term" value="P:protein lipoylation"/>
    <property type="evidence" value="ECO:0007669"/>
    <property type="project" value="UniProtKB-ARBA"/>
</dbReference>
<sequence>MSDLLEWQDLAQLPVSIFKDYVTDAQDAEKPFIWTEVFLREINRSNQEIILHIWPMTKTVILGMLDRELPHLELAKKEIISRGYEPVVRNFGGLTVVADEGILNFSLVIPDVFERKLSISDGYLIMVDFIRSIFSDFYQPIEHFEVETSYCPGKFDLSINGKKFAGLAQRRIKNGIAVSIYLSVCGDQKGRSQMISDFYKIGLGDTGSPIAYPNVDPEIMANLSDLLDCPMTVEDVIDRMLISLKQVGFNDRLLMIRPDLVAEFNRFQAKSMANKGMVSRDE</sequence>
<dbReference type="Gene3D" id="3.30.930.10">
    <property type="entry name" value="Bira Bifunctional Protein, Domain 2"/>
    <property type="match status" value="1"/>
</dbReference>
<proteinExistence type="predicted"/>
<evidence type="ECO:0000313" key="3">
    <source>
        <dbReference type="Proteomes" id="UP000035174"/>
    </source>
</evidence>
<dbReference type="PROSITE" id="PS51733">
    <property type="entry name" value="BPL_LPL_CATALYTIC"/>
    <property type="match status" value="1"/>
</dbReference>
<dbReference type="CDD" id="cd16435">
    <property type="entry name" value="BPL_LplA_LipB"/>
    <property type="match status" value="1"/>
</dbReference>
<dbReference type="PANTHER" id="PTHR43679">
    <property type="entry name" value="OCTANOYLTRANSFERASE LIPM-RELATED"/>
    <property type="match status" value="1"/>
</dbReference>
<evidence type="ECO:0000259" key="1">
    <source>
        <dbReference type="PROSITE" id="PS51733"/>
    </source>
</evidence>
<dbReference type="AlphaFoldDB" id="A0AAW3HTI6"/>
<dbReference type="InterPro" id="IPR045864">
    <property type="entry name" value="aa-tRNA-synth_II/BPL/LPL"/>
</dbReference>
<dbReference type="GO" id="GO:0140096">
    <property type="term" value="F:catalytic activity, acting on a protein"/>
    <property type="evidence" value="ECO:0007669"/>
    <property type="project" value="UniProtKB-ARBA"/>
</dbReference>
<name>A0AAW3HTI6_STRAG</name>
<comment type="caution">
    <text evidence="2">The sequence shown here is derived from an EMBL/GenBank/DDBJ whole genome shotgun (WGS) entry which is preliminary data.</text>
</comment>
<feature type="domain" description="BPL/LPL catalytic" evidence="1">
    <location>
        <begin position="43"/>
        <end position="231"/>
    </location>
</feature>
<keyword evidence="2" id="KW-0436">Ligase</keyword>
<dbReference type="Pfam" id="PF21948">
    <property type="entry name" value="LplA-B_cat"/>
    <property type="match status" value="1"/>
</dbReference>
<gene>
    <name evidence="2" type="ORF">WA45_01550</name>
</gene>
<protein>
    <submittedName>
        <fullName evidence="2">Lipoate--protein ligase</fullName>
    </submittedName>
</protein>
<dbReference type="SUPFAM" id="SSF55681">
    <property type="entry name" value="Class II aaRS and biotin synthetases"/>
    <property type="match status" value="1"/>
</dbReference>